<dbReference type="Gene3D" id="3.40.50.1820">
    <property type="entry name" value="alpha/beta hydrolase"/>
    <property type="match status" value="1"/>
</dbReference>
<dbReference type="PANTHER" id="PTHR47381:SF3">
    <property type="entry name" value="ALPHA_BETA-HYDROLASES SUPERFAMILY PROTEIN"/>
    <property type="match status" value="1"/>
</dbReference>
<dbReference type="KEGG" id="ocn:CUC15_07525"/>
<evidence type="ECO:0000313" key="3">
    <source>
        <dbReference type="Proteomes" id="UP000253908"/>
    </source>
</evidence>
<keyword evidence="3" id="KW-1185">Reference proteome</keyword>
<dbReference type="RefSeq" id="WP_114916070.1">
    <property type="nucleotide sequence ID" value="NZ_CP024848.1"/>
</dbReference>
<proteinExistence type="predicted"/>
<accession>A0A345PFJ3</accession>
<dbReference type="Proteomes" id="UP000253908">
    <property type="component" value="Chromosome"/>
</dbReference>
<gene>
    <name evidence="2" type="ORF">CUC15_07525</name>
</gene>
<reference evidence="3" key="1">
    <citation type="submission" date="2017-11" db="EMBL/GenBank/DDBJ databases">
        <authorList>
            <person name="Zhu W."/>
        </authorList>
    </citation>
    <scope>NUCLEOTIDE SEQUENCE [LARGE SCALE GENOMIC DNA]</scope>
    <source>
        <strain evidence="3">160</strain>
    </source>
</reference>
<name>A0A345PFJ3_9BACI</name>
<dbReference type="PANTHER" id="PTHR47381">
    <property type="entry name" value="ALPHA/BETA-HYDROLASES SUPERFAMILY PROTEIN"/>
    <property type="match status" value="1"/>
</dbReference>
<feature type="domain" description="Peptidase S9 prolyl oligopeptidase catalytic" evidence="1">
    <location>
        <begin position="88"/>
        <end position="252"/>
    </location>
</feature>
<dbReference type="GO" id="GO:0008236">
    <property type="term" value="F:serine-type peptidase activity"/>
    <property type="evidence" value="ECO:0007669"/>
    <property type="project" value="InterPro"/>
</dbReference>
<dbReference type="GO" id="GO:0006508">
    <property type="term" value="P:proteolysis"/>
    <property type="evidence" value="ECO:0007669"/>
    <property type="project" value="InterPro"/>
</dbReference>
<dbReference type="AlphaFoldDB" id="A0A345PFJ3"/>
<evidence type="ECO:0000259" key="1">
    <source>
        <dbReference type="Pfam" id="PF00326"/>
    </source>
</evidence>
<dbReference type="SUPFAM" id="SSF53474">
    <property type="entry name" value="alpha/beta-Hydrolases"/>
    <property type="match status" value="1"/>
</dbReference>
<protein>
    <submittedName>
        <fullName evidence="2">Esterase</fullName>
    </submittedName>
</protein>
<dbReference type="InterPro" id="IPR001375">
    <property type="entry name" value="Peptidase_S9_cat"/>
</dbReference>
<dbReference type="InterPro" id="IPR029058">
    <property type="entry name" value="AB_hydrolase_fold"/>
</dbReference>
<dbReference type="NCBIfam" id="NF007857">
    <property type="entry name" value="PRK10566.1"/>
    <property type="match status" value="1"/>
</dbReference>
<dbReference type="OrthoDB" id="31158at2"/>
<organism evidence="2 3">
    <name type="scientific">Oceanobacillus zhaokaii</name>
    <dbReference type="NCBI Taxonomy" id="2052660"/>
    <lineage>
        <taxon>Bacteria</taxon>
        <taxon>Bacillati</taxon>
        <taxon>Bacillota</taxon>
        <taxon>Bacilli</taxon>
        <taxon>Bacillales</taxon>
        <taxon>Bacillaceae</taxon>
        <taxon>Oceanobacillus</taxon>
    </lineage>
</organism>
<dbReference type="Pfam" id="PF00326">
    <property type="entry name" value="Peptidase_S9"/>
    <property type="match status" value="1"/>
</dbReference>
<dbReference type="EMBL" id="CP024848">
    <property type="protein sequence ID" value="AXI08773.1"/>
    <property type="molecule type" value="Genomic_DNA"/>
</dbReference>
<evidence type="ECO:0000313" key="2">
    <source>
        <dbReference type="EMBL" id="AXI08773.1"/>
    </source>
</evidence>
<sequence>MIGIIKENVNSIPSLVVVDSNKKKEALPMITYFHGFTSAKEHNLDIAFLLAEKGFRVVLPDSKMHGERDTTTSIIQRTIGFWDIVMQNVKELSEIRDYYEQKKLILDGRFGVAGTSMGGITTSAALTQYPWIKTAAVLMGSPRITTFAKQLINNYKKVMDLPVTDVMIENLYVQLEHYDLSTQIEKLNQRPVLFWHGDKDQVVPFDHSYSFYEEARKLYDKQENIKFIKEINCDHKVSRHAILETIKWFEQHL</sequence>